<dbReference type="AlphaFoldDB" id="A0AAD7GFG4"/>
<protein>
    <submittedName>
        <fullName evidence="1">Uncharacterized protein</fullName>
    </submittedName>
</protein>
<gene>
    <name evidence="1" type="ORF">B0H17DRAFT_1204265</name>
</gene>
<evidence type="ECO:0000313" key="2">
    <source>
        <dbReference type="Proteomes" id="UP001221757"/>
    </source>
</evidence>
<evidence type="ECO:0000313" key="1">
    <source>
        <dbReference type="EMBL" id="KAJ7686351.1"/>
    </source>
</evidence>
<dbReference type="EMBL" id="JARKIE010000096">
    <property type="protein sequence ID" value="KAJ7686351.1"/>
    <property type="molecule type" value="Genomic_DNA"/>
</dbReference>
<comment type="caution">
    <text evidence="1">The sequence shown here is derived from an EMBL/GenBank/DDBJ whole genome shotgun (WGS) entry which is preliminary data.</text>
</comment>
<keyword evidence="2" id="KW-1185">Reference proteome</keyword>
<sequence>MVRFDLFTIVSNKSQCLSSFPPTFTSLPSVVSGPGFSKSLTRPVPCTAISSAAVLDVLVVAGSNVYQCADRSVTDTILIVVFVVAGYDVYQYAYCWSASSVPGTLWINKFRARNTTGLPPAIDIDDVHFIRELAAPLIITFGSLISRISHAAWCDML</sequence>
<proteinExistence type="predicted"/>
<dbReference type="Proteomes" id="UP001221757">
    <property type="component" value="Unassembled WGS sequence"/>
</dbReference>
<organism evidence="1 2">
    <name type="scientific">Mycena rosella</name>
    <name type="common">Pink bonnet</name>
    <name type="synonym">Agaricus rosellus</name>
    <dbReference type="NCBI Taxonomy" id="1033263"/>
    <lineage>
        <taxon>Eukaryota</taxon>
        <taxon>Fungi</taxon>
        <taxon>Dikarya</taxon>
        <taxon>Basidiomycota</taxon>
        <taxon>Agaricomycotina</taxon>
        <taxon>Agaricomycetes</taxon>
        <taxon>Agaricomycetidae</taxon>
        <taxon>Agaricales</taxon>
        <taxon>Marasmiineae</taxon>
        <taxon>Mycenaceae</taxon>
        <taxon>Mycena</taxon>
    </lineage>
</organism>
<name>A0AAD7GFG4_MYCRO</name>
<accession>A0AAD7GFG4</accession>
<reference evidence="1" key="1">
    <citation type="submission" date="2023-03" db="EMBL/GenBank/DDBJ databases">
        <title>Massive genome expansion in bonnet fungi (Mycena s.s.) driven by repeated elements and novel gene families across ecological guilds.</title>
        <authorList>
            <consortium name="Lawrence Berkeley National Laboratory"/>
            <person name="Harder C.B."/>
            <person name="Miyauchi S."/>
            <person name="Viragh M."/>
            <person name="Kuo A."/>
            <person name="Thoen E."/>
            <person name="Andreopoulos B."/>
            <person name="Lu D."/>
            <person name="Skrede I."/>
            <person name="Drula E."/>
            <person name="Henrissat B."/>
            <person name="Morin E."/>
            <person name="Kohler A."/>
            <person name="Barry K."/>
            <person name="LaButti K."/>
            <person name="Morin E."/>
            <person name="Salamov A."/>
            <person name="Lipzen A."/>
            <person name="Mereny Z."/>
            <person name="Hegedus B."/>
            <person name="Baldrian P."/>
            <person name="Stursova M."/>
            <person name="Weitz H."/>
            <person name="Taylor A."/>
            <person name="Grigoriev I.V."/>
            <person name="Nagy L.G."/>
            <person name="Martin F."/>
            <person name="Kauserud H."/>
        </authorList>
    </citation>
    <scope>NUCLEOTIDE SEQUENCE</scope>
    <source>
        <strain evidence="1">CBHHK067</strain>
    </source>
</reference>